<dbReference type="KEGG" id="hro:HELRODRAFT_162852"/>
<reference evidence="4" key="1">
    <citation type="submission" date="2012-12" db="EMBL/GenBank/DDBJ databases">
        <authorList>
            <person name="Hellsten U."/>
            <person name="Grimwood J."/>
            <person name="Chapman J.A."/>
            <person name="Shapiro H."/>
            <person name="Aerts A."/>
            <person name="Otillar R.P."/>
            <person name="Terry A.Y."/>
            <person name="Boore J.L."/>
            <person name="Simakov O."/>
            <person name="Marletaz F."/>
            <person name="Cho S.-J."/>
            <person name="Edsinger-Gonzales E."/>
            <person name="Havlak P."/>
            <person name="Kuo D.-H."/>
            <person name="Larsson T."/>
            <person name="Lv J."/>
            <person name="Arendt D."/>
            <person name="Savage R."/>
            <person name="Osoegawa K."/>
            <person name="de Jong P."/>
            <person name="Lindberg D.R."/>
            <person name="Seaver E.C."/>
            <person name="Weisblat D.A."/>
            <person name="Putnam N.H."/>
            <person name="Grigoriev I.V."/>
            <person name="Rokhsar D.S."/>
        </authorList>
    </citation>
    <scope>NUCLEOTIDE SEQUENCE</scope>
</reference>
<accession>T1ETA0</accession>
<evidence type="ECO:0000313" key="3">
    <source>
        <dbReference type="EnsemblMetazoa" id="HelroP162852"/>
    </source>
</evidence>
<feature type="region of interest" description="Disordered" evidence="1">
    <location>
        <begin position="37"/>
        <end position="62"/>
    </location>
</feature>
<evidence type="ECO:0000313" key="2">
    <source>
        <dbReference type="EMBL" id="ESN99329.1"/>
    </source>
</evidence>
<dbReference type="InParanoid" id="T1ETA0"/>
<dbReference type="PANTHER" id="PTHR45749">
    <property type="match status" value="1"/>
</dbReference>
<name>T1ETA0_HELRO</name>
<evidence type="ECO:0008006" key="5">
    <source>
        <dbReference type="Google" id="ProtNLM"/>
    </source>
</evidence>
<dbReference type="EMBL" id="AMQM01001199">
    <property type="status" value="NOT_ANNOTATED_CDS"/>
    <property type="molecule type" value="Genomic_DNA"/>
</dbReference>
<proteinExistence type="predicted"/>
<dbReference type="RefSeq" id="XP_009023189.1">
    <property type="nucleotide sequence ID" value="XM_009024941.1"/>
</dbReference>
<sequence length="396" mass="44885">MSFPTIIVTITFDQNVMDGEDIKKDIVSVKDIYGKWKPQSSSQTNSPSTSLMPAGSNNDMRKSDDDIGNVVAKEYLPTEAAESNSNVCDLIQSNNSNLNAHSLVEKNIENKFNYCKNLNLALDKNDAAQFCGRILKRHEITTCLALGVYQPNDYSYPVTDGCSFQKEWFKWFRWLKIGLVVDVFIERNRKDIIQENRKLMVCILDCVKYLSEEMIAFRGKTSNNGKFINLFRTISKRDPSAAAYLMKVEESHRLRKKMAFNFLRSSNIRVVLTTMKRMIVEKIVSNIAEQQKACLICDSTQDFSKKEANVFLLRYLEINSMGDLHPVEKLLEVFTCGETSGKILKGENSTESAVETVMKRYSEILASLSELAESSLSDSETVTVALGVRKRMKNIA</sequence>
<gene>
    <name evidence="3" type="primary">20199800</name>
    <name evidence="2" type="ORF">HELRODRAFT_162852</name>
</gene>
<dbReference type="AlphaFoldDB" id="T1ETA0"/>
<dbReference type="PANTHER" id="PTHR45749:SF21">
    <property type="entry name" value="DUF4371 DOMAIN-CONTAINING PROTEIN"/>
    <property type="match status" value="1"/>
</dbReference>
<dbReference type="OrthoDB" id="6598476at2759"/>
<dbReference type="CTD" id="20199800"/>
<dbReference type="EMBL" id="KB097143">
    <property type="protein sequence ID" value="ESN99329.1"/>
    <property type="molecule type" value="Genomic_DNA"/>
</dbReference>
<evidence type="ECO:0000256" key="1">
    <source>
        <dbReference type="SAM" id="MobiDB-lite"/>
    </source>
</evidence>
<dbReference type="Proteomes" id="UP000015101">
    <property type="component" value="Unassembled WGS sequence"/>
</dbReference>
<evidence type="ECO:0000313" key="4">
    <source>
        <dbReference type="Proteomes" id="UP000015101"/>
    </source>
</evidence>
<dbReference type="GeneID" id="20199800"/>
<keyword evidence="4" id="KW-1185">Reference proteome</keyword>
<feature type="compositionally biased region" description="Low complexity" evidence="1">
    <location>
        <begin position="38"/>
        <end position="50"/>
    </location>
</feature>
<reference evidence="2 4" key="2">
    <citation type="journal article" date="2013" name="Nature">
        <title>Insights into bilaterian evolution from three spiralian genomes.</title>
        <authorList>
            <person name="Simakov O."/>
            <person name="Marletaz F."/>
            <person name="Cho S.J."/>
            <person name="Edsinger-Gonzales E."/>
            <person name="Havlak P."/>
            <person name="Hellsten U."/>
            <person name="Kuo D.H."/>
            <person name="Larsson T."/>
            <person name="Lv J."/>
            <person name="Arendt D."/>
            <person name="Savage R."/>
            <person name="Osoegawa K."/>
            <person name="de Jong P."/>
            <person name="Grimwood J."/>
            <person name="Chapman J.A."/>
            <person name="Shapiro H."/>
            <person name="Aerts A."/>
            <person name="Otillar R.P."/>
            <person name="Terry A.Y."/>
            <person name="Boore J.L."/>
            <person name="Grigoriev I.V."/>
            <person name="Lindberg D.R."/>
            <person name="Seaver E.C."/>
            <person name="Weisblat D.A."/>
            <person name="Putnam N.H."/>
            <person name="Rokhsar D.S."/>
        </authorList>
    </citation>
    <scope>NUCLEOTIDE SEQUENCE</scope>
</reference>
<protein>
    <recommendedName>
        <fullName evidence="5">DUF4371 domain-containing protein</fullName>
    </recommendedName>
</protein>
<dbReference type="HOGENOM" id="CLU_058522_0_0_1"/>
<dbReference type="EnsemblMetazoa" id="HelroT162852">
    <property type="protein sequence ID" value="HelroP162852"/>
    <property type="gene ID" value="HelroG162852"/>
</dbReference>
<organism evidence="3 4">
    <name type="scientific">Helobdella robusta</name>
    <name type="common">Californian leech</name>
    <dbReference type="NCBI Taxonomy" id="6412"/>
    <lineage>
        <taxon>Eukaryota</taxon>
        <taxon>Metazoa</taxon>
        <taxon>Spiralia</taxon>
        <taxon>Lophotrochozoa</taxon>
        <taxon>Annelida</taxon>
        <taxon>Clitellata</taxon>
        <taxon>Hirudinea</taxon>
        <taxon>Rhynchobdellida</taxon>
        <taxon>Glossiphoniidae</taxon>
        <taxon>Helobdella</taxon>
    </lineage>
</organism>
<reference evidence="3" key="3">
    <citation type="submission" date="2015-06" db="UniProtKB">
        <authorList>
            <consortium name="EnsemblMetazoa"/>
        </authorList>
    </citation>
    <scope>IDENTIFICATION</scope>
</reference>